<evidence type="ECO:0000313" key="3">
    <source>
        <dbReference type="EMBL" id="KAJ3552848.1"/>
    </source>
</evidence>
<reference evidence="3" key="1">
    <citation type="submission" date="2022-07" db="EMBL/GenBank/DDBJ databases">
        <title>Genome Sequence of Xylaria arbuscula.</title>
        <authorList>
            <person name="Buettner E."/>
        </authorList>
    </citation>
    <scope>NUCLEOTIDE SEQUENCE</scope>
    <source>
        <strain evidence="3">VT107</strain>
    </source>
</reference>
<sequence>MRGWMKMRSFFMSDEELGKKDDDHKLVNSVRQRRSSSWQPARGPPRRSIKRIALVFVVAIVVYLFVHNIPILGPDDRMRRPDYAHFPGRPPSSPGLPSTDNAMHPPDPDAQAQLQMLAPRTTERNFNGPFKFLNLAISLQAIANTRGSQPENKNVLFAAASLKSVATLLPMACQMGLGMKSYVHFALLGGSSINARPNYAQISSDGRLEKAVFRGFHHINNYMHPQAIIVDGTNNEEAYFTRGLKQHIKVSKTSLVELPRFAPKSLNWITKLDSAALRMWNKVKLDILIQVTPKSTGSLIRLLRSLSAADYTSSAIPHITIDLPYQIDISTKRFLNSFEWPPSYIPNPTNERHISLRHRISPRKLTEEETAGRFLESFWPAQPQNSHVLVLSPHTEVAPQFFNYLKYMLLEYRYSETSRFHNWGQHLFGISLEQPSTTLDGETPFDAPLFHHPEEISGKGTLNPYLWQTPASNAVLFLGEKWMELHDFTSRTLQVKEKSEIVPNLVEEKLVSKQHSSWLEHSLRLARVRGYWFLYPGGEVVQHLATIHGELYNVPEEYANLKPSKDRTPEAIEAMRQKVRWAPETQLSPISLLDALPNDGNLWPLTALAIADWQGTELSLEEFRNRANEFELLFKGSVGGCDAETSEGQKSHEAASTQDLFCNLP</sequence>
<dbReference type="Proteomes" id="UP001148614">
    <property type="component" value="Unassembled WGS sequence"/>
</dbReference>
<evidence type="ECO:0000256" key="2">
    <source>
        <dbReference type="SAM" id="Phobius"/>
    </source>
</evidence>
<feature type="region of interest" description="Disordered" evidence="1">
    <location>
        <begin position="22"/>
        <end position="44"/>
    </location>
</feature>
<feature type="region of interest" description="Disordered" evidence="1">
    <location>
        <begin position="82"/>
        <end position="109"/>
    </location>
</feature>
<evidence type="ECO:0000256" key="1">
    <source>
        <dbReference type="SAM" id="MobiDB-lite"/>
    </source>
</evidence>
<organism evidence="3 4">
    <name type="scientific">Xylaria arbuscula</name>
    <dbReference type="NCBI Taxonomy" id="114810"/>
    <lineage>
        <taxon>Eukaryota</taxon>
        <taxon>Fungi</taxon>
        <taxon>Dikarya</taxon>
        <taxon>Ascomycota</taxon>
        <taxon>Pezizomycotina</taxon>
        <taxon>Sordariomycetes</taxon>
        <taxon>Xylariomycetidae</taxon>
        <taxon>Xylariales</taxon>
        <taxon>Xylariaceae</taxon>
        <taxon>Xylaria</taxon>
    </lineage>
</organism>
<keyword evidence="2" id="KW-1133">Transmembrane helix</keyword>
<evidence type="ECO:0000313" key="4">
    <source>
        <dbReference type="Proteomes" id="UP001148614"/>
    </source>
</evidence>
<protein>
    <recommendedName>
        <fullName evidence="5">Glycosyltransferase 2</fullName>
    </recommendedName>
</protein>
<dbReference type="PANTHER" id="PTHR33604">
    <property type="entry name" value="OSJNBA0004B13.7 PROTEIN"/>
    <property type="match status" value="1"/>
</dbReference>
<name>A0A9W8N3P7_9PEZI</name>
<dbReference type="PANTHER" id="PTHR33604:SF3">
    <property type="entry name" value="OSJNBA0004B13.7 PROTEIN"/>
    <property type="match status" value="1"/>
</dbReference>
<comment type="caution">
    <text evidence="3">The sequence shown here is derived from an EMBL/GenBank/DDBJ whole genome shotgun (WGS) entry which is preliminary data.</text>
</comment>
<dbReference type="AlphaFoldDB" id="A0A9W8N3P7"/>
<gene>
    <name evidence="3" type="ORF">NPX13_g11020</name>
</gene>
<feature type="transmembrane region" description="Helical" evidence="2">
    <location>
        <begin position="52"/>
        <end position="73"/>
    </location>
</feature>
<keyword evidence="4" id="KW-1185">Reference proteome</keyword>
<proteinExistence type="predicted"/>
<keyword evidence="2" id="KW-0812">Transmembrane</keyword>
<dbReference type="VEuPathDB" id="FungiDB:F4678DRAFT_175013"/>
<evidence type="ECO:0008006" key="5">
    <source>
        <dbReference type="Google" id="ProtNLM"/>
    </source>
</evidence>
<keyword evidence="2" id="KW-0472">Membrane</keyword>
<dbReference type="EMBL" id="JANPWZ010003399">
    <property type="protein sequence ID" value="KAJ3552848.1"/>
    <property type="molecule type" value="Genomic_DNA"/>
</dbReference>
<accession>A0A9W8N3P7</accession>